<dbReference type="Pfam" id="PF07568">
    <property type="entry name" value="HisKA_2"/>
    <property type="match status" value="1"/>
</dbReference>
<keyword evidence="9" id="KW-0812">Transmembrane</keyword>
<evidence type="ECO:0000256" key="9">
    <source>
        <dbReference type="SAM" id="Phobius"/>
    </source>
</evidence>
<dbReference type="InterPro" id="IPR019734">
    <property type="entry name" value="TPR_rpt"/>
</dbReference>
<dbReference type="PANTHER" id="PTHR41523:SF8">
    <property type="entry name" value="ETHYLENE RESPONSE SENSOR PROTEIN"/>
    <property type="match status" value="1"/>
</dbReference>
<dbReference type="PROSITE" id="PS50109">
    <property type="entry name" value="HIS_KIN"/>
    <property type="match status" value="1"/>
</dbReference>
<feature type="transmembrane region" description="Helical" evidence="9">
    <location>
        <begin position="451"/>
        <end position="471"/>
    </location>
</feature>
<dbReference type="InterPro" id="IPR011495">
    <property type="entry name" value="Sig_transdc_His_kin_sub2_dim/P"/>
</dbReference>
<evidence type="ECO:0000256" key="1">
    <source>
        <dbReference type="ARBA" id="ARBA00000085"/>
    </source>
</evidence>
<dbReference type="GO" id="GO:0005524">
    <property type="term" value="F:ATP binding"/>
    <property type="evidence" value="ECO:0007669"/>
    <property type="project" value="UniProtKB-KW"/>
</dbReference>
<dbReference type="Gene3D" id="3.30.565.10">
    <property type="entry name" value="Histidine kinase-like ATPase, C-terminal domain"/>
    <property type="match status" value="1"/>
</dbReference>
<reference evidence="11" key="2">
    <citation type="journal article" date="2024" name="Antonie Van Leeuwenhoek">
        <title>Roseihalotalea indica gen. nov., sp. nov., a halophilic Bacteroidetes from mesopelagic Southwest Indian Ocean with higher carbohydrate metabolic potential.</title>
        <authorList>
            <person name="Chen B."/>
            <person name="Zhang M."/>
            <person name="Lin D."/>
            <person name="Ye J."/>
            <person name="Tang K."/>
        </authorList>
    </citation>
    <scope>NUCLEOTIDE SEQUENCE</scope>
    <source>
        <strain evidence="11">TK19036</strain>
    </source>
</reference>
<dbReference type="GO" id="GO:0004673">
    <property type="term" value="F:protein histidine kinase activity"/>
    <property type="evidence" value="ECO:0007669"/>
    <property type="project" value="UniProtKB-EC"/>
</dbReference>
<dbReference type="Pfam" id="PF13424">
    <property type="entry name" value="TPR_12"/>
    <property type="match status" value="2"/>
</dbReference>
<evidence type="ECO:0000256" key="5">
    <source>
        <dbReference type="ARBA" id="ARBA00022741"/>
    </source>
</evidence>
<evidence type="ECO:0000259" key="10">
    <source>
        <dbReference type="PROSITE" id="PS50109"/>
    </source>
</evidence>
<accession>A0AA49GIK0</accession>
<keyword evidence="5" id="KW-0547">Nucleotide-binding</keyword>
<sequence length="692" mass="78030">MILCTLLHRLIIQQRLPAFVLIALAHGLSAQNTPADGLLLQLKKKGPTDTTRISLTLNIADQLFSSQPHQTIELLNAISPLISQASPGQQADHLHYYGAAHHSLGNMDSVAYYHQQILSRLTKEEDERRYARALSNLGVAFRVRGELDQAALMYEEALAIFETRADTFPRGTIRNSLGLIYDAQGDYQSAMKVYLEALDIFKSVDHKGAQAVVLNNIGRVYQAQKDHQRAIQYYQQYREMSRETGQLQGVANALNNIGAAYTDLSALDSATYYLKESIKMKEEIGIINNLSTSLNNLGKVANLQGNYQEAIEYNQQALTLAREHENKRDQAFSFLELARSYEQLRDDAAAQNYYQQALGLAEEMRDMNLRYQAQEGLYRVHKSSHPERAIAYLEAAFSLKDSILNAENVEALTTLRLENEFSKKELINQQRITTLELQEALQSARVSNQRIAIAGLLAVLLILGILLYQVFRQKGQIEQQNKLIQRSLKEKDVLMREIHHRVKNNLQVISSLLSIQSRQVTEQVAVDALNEGRSRVQTMSLIHQDLYQHENLTGIAIRTYFEKLIQNLFDTYNISREQIRVEAHIDDLILDVDTVIPLGLVINELITNALKYAFPTGKGRIEVILREEDDGLYLSVADNGVGIASPQEVIDGNSYGYELIQALVDKLEGELEINGQQGTQVVAVFKEYQTAA</sequence>
<dbReference type="InterPro" id="IPR036890">
    <property type="entry name" value="HATPase_C_sf"/>
</dbReference>
<keyword evidence="4" id="KW-0808">Transferase</keyword>
<dbReference type="EMBL" id="CP120682">
    <property type="protein sequence ID" value="WKN34862.1"/>
    <property type="molecule type" value="Genomic_DNA"/>
</dbReference>
<evidence type="ECO:0000256" key="4">
    <source>
        <dbReference type="ARBA" id="ARBA00022679"/>
    </source>
</evidence>
<gene>
    <name evidence="11" type="ORF">K4G66_21030</name>
</gene>
<dbReference type="Pfam" id="PF02518">
    <property type="entry name" value="HATPase_c"/>
    <property type="match status" value="1"/>
</dbReference>
<dbReference type="Pfam" id="PF13374">
    <property type="entry name" value="TPR_10"/>
    <property type="match status" value="2"/>
</dbReference>
<dbReference type="EC" id="2.7.13.3" evidence="2"/>
<dbReference type="SMART" id="SM00387">
    <property type="entry name" value="HATPase_c"/>
    <property type="match status" value="1"/>
</dbReference>
<protein>
    <recommendedName>
        <fullName evidence="2">histidine kinase</fullName>
        <ecNumber evidence="2">2.7.13.3</ecNumber>
    </recommendedName>
</protein>
<dbReference type="PANTHER" id="PTHR41523">
    <property type="entry name" value="TWO-COMPONENT SYSTEM SENSOR PROTEIN"/>
    <property type="match status" value="1"/>
</dbReference>
<evidence type="ECO:0000256" key="6">
    <source>
        <dbReference type="ARBA" id="ARBA00022777"/>
    </source>
</evidence>
<evidence type="ECO:0000313" key="11">
    <source>
        <dbReference type="EMBL" id="WKN34862.1"/>
    </source>
</evidence>
<evidence type="ECO:0000256" key="7">
    <source>
        <dbReference type="ARBA" id="ARBA00022840"/>
    </source>
</evidence>
<feature type="domain" description="Histidine kinase" evidence="10">
    <location>
        <begin position="497"/>
        <end position="689"/>
    </location>
</feature>
<keyword evidence="9" id="KW-0472">Membrane</keyword>
<reference evidence="11" key="1">
    <citation type="journal article" date="2023" name="Comput. Struct. Biotechnol. J.">
        <title>Discovery of a novel marine Bacteroidetes with a rich repertoire of carbohydrate-active enzymes.</title>
        <authorList>
            <person name="Chen B."/>
            <person name="Liu G."/>
            <person name="Chen Q."/>
            <person name="Wang H."/>
            <person name="Liu L."/>
            <person name="Tang K."/>
        </authorList>
    </citation>
    <scope>NUCLEOTIDE SEQUENCE</scope>
    <source>
        <strain evidence="11">TK19036</strain>
    </source>
</reference>
<evidence type="ECO:0000256" key="3">
    <source>
        <dbReference type="ARBA" id="ARBA00022553"/>
    </source>
</evidence>
<organism evidence="11">
    <name type="scientific">Roseihalotalea indica</name>
    <dbReference type="NCBI Taxonomy" id="2867963"/>
    <lineage>
        <taxon>Bacteria</taxon>
        <taxon>Pseudomonadati</taxon>
        <taxon>Bacteroidota</taxon>
        <taxon>Cytophagia</taxon>
        <taxon>Cytophagales</taxon>
        <taxon>Catalimonadaceae</taxon>
        <taxon>Roseihalotalea</taxon>
    </lineage>
</organism>
<dbReference type="InterPro" id="IPR011990">
    <property type="entry name" value="TPR-like_helical_dom_sf"/>
</dbReference>
<dbReference type="SMART" id="SM00028">
    <property type="entry name" value="TPR"/>
    <property type="match status" value="6"/>
</dbReference>
<dbReference type="InterPro" id="IPR005467">
    <property type="entry name" value="His_kinase_dom"/>
</dbReference>
<evidence type="ECO:0000256" key="2">
    <source>
        <dbReference type="ARBA" id="ARBA00012438"/>
    </source>
</evidence>
<dbReference type="PROSITE" id="PS50005">
    <property type="entry name" value="TPR"/>
    <property type="match status" value="4"/>
</dbReference>
<proteinExistence type="predicted"/>
<dbReference type="SUPFAM" id="SSF48452">
    <property type="entry name" value="TPR-like"/>
    <property type="match status" value="2"/>
</dbReference>
<keyword evidence="8" id="KW-0802">TPR repeat</keyword>
<dbReference type="Gene3D" id="1.25.40.10">
    <property type="entry name" value="Tetratricopeptide repeat domain"/>
    <property type="match status" value="1"/>
</dbReference>
<keyword evidence="3" id="KW-0597">Phosphoprotein</keyword>
<dbReference type="SUPFAM" id="SSF55874">
    <property type="entry name" value="ATPase domain of HSP90 chaperone/DNA topoisomerase II/histidine kinase"/>
    <property type="match status" value="1"/>
</dbReference>
<feature type="repeat" description="TPR" evidence="8">
    <location>
        <begin position="171"/>
        <end position="204"/>
    </location>
</feature>
<dbReference type="InterPro" id="IPR003594">
    <property type="entry name" value="HATPase_dom"/>
</dbReference>
<keyword evidence="9" id="KW-1133">Transmembrane helix</keyword>
<dbReference type="Gene3D" id="3.30.450.20">
    <property type="entry name" value="PAS domain"/>
    <property type="match status" value="1"/>
</dbReference>
<evidence type="ECO:0000256" key="8">
    <source>
        <dbReference type="PROSITE-ProRule" id="PRU00339"/>
    </source>
</evidence>
<comment type="catalytic activity">
    <reaction evidence="1">
        <text>ATP + protein L-histidine = ADP + protein N-phospho-L-histidine.</text>
        <dbReference type="EC" id="2.7.13.3"/>
    </reaction>
</comment>
<keyword evidence="6" id="KW-0418">Kinase</keyword>
<name>A0AA49GIK0_9BACT</name>
<feature type="repeat" description="TPR" evidence="8">
    <location>
        <begin position="291"/>
        <end position="324"/>
    </location>
</feature>
<dbReference type="AlphaFoldDB" id="A0AA49GIK0"/>
<feature type="repeat" description="TPR" evidence="8">
    <location>
        <begin position="131"/>
        <end position="164"/>
    </location>
</feature>
<keyword evidence="7" id="KW-0067">ATP-binding</keyword>
<feature type="repeat" description="TPR" evidence="8">
    <location>
        <begin position="211"/>
        <end position="244"/>
    </location>
</feature>